<keyword evidence="5" id="KW-1185">Reference proteome</keyword>
<proteinExistence type="inferred from homology"/>
<comment type="similarity">
    <text evidence="2">Belongs to the hyi family.</text>
</comment>
<feature type="domain" description="Xylose isomerase-like TIM barrel" evidence="3">
    <location>
        <begin position="21"/>
        <end position="250"/>
    </location>
</feature>
<organism evidence="4 5">
    <name type="scientific">Paralimibaculum aggregatum</name>
    <dbReference type="NCBI Taxonomy" id="3036245"/>
    <lineage>
        <taxon>Bacteria</taxon>
        <taxon>Pseudomonadati</taxon>
        <taxon>Pseudomonadota</taxon>
        <taxon>Alphaproteobacteria</taxon>
        <taxon>Rhodobacterales</taxon>
        <taxon>Paracoccaceae</taxon>
        <taxon>Paralimibaculum</taxon>
    </lineage>
</organism>
<dbReference type="InterPro" id="IPR053398">
    <property type="entry name" value="HPT_OtnI_isomerases"/>
</dbReference>
<dbReference type="PIRSF" id="PIRSF006241">
    <property type="entry name" value="HyI"/>
    <property type="match status" value="1"/>
</dbReference>
<evidence type="ECO:0000256" key="1">
    <source>
        <dbReference type="ARBA" id="ARBA00023235"/>
    </source>
</evidence>
<dbReference type="EMBL" id="BSYI01000007">
    <property type="protein sequence ID" value="GMG81970.1"/>
    <property type="molecule type" value="Genomic_DNA"/>
</dbReference>
<dbReference type="InterPro" id="IPR050417">
    <property type="entry name" value="Sugar_Epim/Isomerase"/>
</dbReference>
<reference evidence="4 5" key="1">
    <citation type="submission" date="2023-04" db="EMBL/GenBank/DDBJ databases">
        <title>Marinoamorphus aggregata gen. nov., sp. Nov., isolate from tissue of brittle star Ophioplocus japonicus.</title>
        <authorList>
            <person name="Kawano K."/>
            <person name="Sawayama S."/>
            <person name="Nakagawa S."/>
        </authorList>
    </citation>
    <scope>NUCLEOTIDE SEQUENCE [LARGE SCALE GENOMIC DNA]</scope>
    <source>
        <strain evidence="4 5">NKW23</strain>
    </source>
</reference>
<dbReference type="Gene3D" id="3.20.20.150">
    <property type="entry name" value="Divalent-metal-dependent TIM barrel enzymes"/>
    <property type="match status" value="1"/>
</dbReference>
<dbReference type="InterPro" id="IPR013022">
    <property type="entry name" value="Xyl_isomerase-like_TIM-brl"/>
</dbReference>
<keyword evidence="1 2" id="KW-0413">Isomerase</keyword>
<dbReference type="PANTHER" id="PTHR43489:SF6">
    <property type="entry name" value="HYDROXYPYRUVATE ISOMERASE-RELATED"/>
    <property type="match status" value="1"/>
</dbReference>
<dbReference type="NCBIfam" id="NF043033">
    <property type="entry name" value="OxoTetrIsom"/>
    <property type="match status" value="1"/>
</dbReference>
<protein>
    <submittedName>
        <fullName evidence="4">Hydroxypyruvate isomerase family protein</fullName>
    </submittedName>
</protein>
<dbReference type="InterPro" id="IPR036237">
    <property type="entry name" value="Xyl_isomerase-like_sf"/>
</dbReference>
<dbReference type="SUPFAM" id="SSF51658">
    <property type="entry name" value="Xylose isomerase-like"/>
    <property type="match status" value="1"/>
</dbReference>
<evidence type="ECO:0000313" key="5">
    <source>
        <dbReference type="Proteomes" id="UP001239909"/>
    </source>
</evidence>
<name>A0ABQ6LNY5_9RHOB</name>
<gene>
    <name evidence="4" type="ORF">LNKW23_11830</name>
</gene>
<accession>A0ABQ6LNY5</accession>
<dbReference type="GO" id="GO:0016853">
    <property type="term" value="F:isomerase activity"/>
    <property type="evidence" value="ECO:0007669"/>
    <property type="project" value="UniProtKB-KW"/>
</dbReference>
<dbReference type="RefSeq" id="WP_285670715.1">
    <property type="nucleotide sequence ID" value="NZ_BSYI01000007.1"/>
</dbReference>
<evidence type="ECO:0000259" key="3">
    <source>
        <dbReference type="Pfam" id="PF01261"/>
    </source>
</evidence>
<evidence type="ECO:0000256" key="2">
    <source>
        <dbReference type="PIRNR" id="PIRNR006241"/>
    </source>
</evidence>
<evidence type="ECO:0000313" key="4">
    <source>
        <dbReference type="EMBL" id="GMG81970.1"/>
    </source>
</evidence>
<dbReference type="Pfam" id="PF01261">
    <property type="entry name" value="AP_endonuc_2"/>
    <property type="match status" value="1"/>
</dbReference>
<dbReference type="InterPro" id="IPR026040">
    <property type="entry name" value="HyI-like"/>
</dbReference>
<comment type="caution">
    <text evidence="4">The sequence shown here is derived from an EMBL/GenBank/DDBJ whole genome shotgun (WGS) entry which is preliminary data.</text>
</comment>
<sequence length="257" mass="28113">MPRFAANLTMMFTERPFLERFAAARAAGFEAVEFLFPYEHDAAEIRAALDGAGLALALMNTPPGDWEAGERGLASLPGRVPDFVASIRQALAYAEVLRPERIHVMAGISRGPWARSIYAANLSRACEMAPQQQFTIEPINARDMPGYHIVETQDARTVIDAVGKGNLGLQLDLYHLQITEGDVTRRIEALSPLIRHVQIASVPARHEPDGGELALDHLLGVLDRIGYTGWIGCEYRPAGETEAGLGWFARWARPAGG</sequence>
<dbReference type="Proteomes" id="UP001239909">
    <property type="component" value="Unassembled WGS sequence"/>
</dbReference>
<dbReference type="PANTHER" id="PTHR43489">
    <property type="entry name" value="ISOMERASE"/>
    <property type="match status" value="1"/>
</dbReference>